<protein>
    <submittedName>
        <fullName evidence="2">Uncharacterized protein</fullName>
    </submittedName>
</protein>
<feature type="transmembrane region" description="Helical" evidence="1">
    <location>
        <begin position="304"/>
        <end position="327"/>
    </location>
</feature>
<name>H6QCF1_PYROT</name>
<feature type="transmembrane region" description="Helical" evidence="1">
    <location>
        <begin position="212"/>
        <end position="230"/>
    </location>
</feature>
<dbReference type="Proteomes" id="UP000009062">
    <property type="component" value="Chromosome"/>
</dbReference>
<evidence type="ECO:0000313" key="3">
    <source>
        <dbReference type="Proteomes" id="UP000009062"/>
    </source>
</evidence>
<feature type="transmembrane region" description="Helical" evidence="1">
    <location>
        <begin position="32"/>
        <end position="60"/>
    </location>
</feature>
<accession>H6QCF1</accession>
<feature type="transmembrane region" description="Helical" evidence="1">
    <location>
        <begin position="271"/>
        <end position="292"/>
    </location>
</feature>
<dbReference type="EMBL" id="CP003316">
    <property type="protein sequence ID" value="AFA39765.1"/>
    <property type="molecule type" value="Genomic_DNA"/>
</dbReference>
<reference evidence="2 3" key="1">
    <citation type="journal article" date="2012" name="Stand. Genomic Sci.">
        <title>Complete genome sequence of Pyrobaculum oguniense.</title>
        <authorList>
            <person name="Bernick D.L."/>
            <person name="Karplus K."/>
            <person name="Lui L.M."/>
            <person name="Coker J.K."/>
            <person name="Murphy J.N."/>
            <person name="Chan P.P."/>
            <person name="Cozen A.E."/>
            <person name="Lowe T.M."/>
        </authorList>
    </citation>
    <scope>NUCLEOTIDE SEQUENCE [LARGE SCALE GENOMIC DNA]</scope>
    <source>
        <strain evidence="2 3">TE7</strain>
    </source>
</reference>
<feature type="transmembrane region" description="Helical" evidence="1">
    <location>
        <begin position="99"/>
        <end position="122"/>
    </location>
</feature>
<keyword evidence="1" id="KW-0472">Membrane</keyword>
<evidence type="ECO:0000313" key="2">
    <source>
        <dbReference type="EMBL" id="AFA39765.1"/>
    </source>
</evidence>
<dbReference type="Pfam" id="PF04143">
    <property type="entry name" value="Sulf_transp"/>
    <property type="match status" value="1"/>
</dbReference>
<dbReference type="eggNOG" id="arCOG05632">
    <property type="taxonomic scope" value="Archaea"/>
</dbReference>
<dbReference type="TCDB" id="9.B.102.1.17">
    <property type="family name" value="the yede/yeee (yede/yeee) family"/>
</dbReference>
<proteinExistence type="predicted"/>
<dbReference type="STRING" id="698757.Pogu_1738"/>
<feature type="transmembrane region" description="Helical" evidence="1">
    <location>
        <begin position="339"/>
        <end position="356"/>
    </location>
</feature>
<dbReference type="AlphaFoldDB" id="H6QCF1"/>
<sequence>MRVGDQRAVGFLTLTVAAAASAMYYAAGFQDAALLILSGLAYGFFLYYGYLCFATAMYGFNLRLTRAILFGLLVASIGAYLIIKAGLRVPAVPPSGINVLVGSIIFGMAMPLAGGCMSGVMFRLGGGSLYAAAAFAGILIGNLFGVLYAWPITEMLQSAVGTFRLYPVLGPDGGLAANVAIIALLLLLLTLREAKASGTPPLRILAEDLRSTHFIAAGAFALVWITQFAYHSALTTQVPLARLMVWASGVNPPEGWISFVGGVRVPNEDPLLLLILALLAGSAAAALFKGAFLGFSRIPPRDAAVAFIGGFIMGYSVWIAVGCNISGFWSAVASLRADGWLYAVGLFIGAKIGLSIRAKI</sequence>
<feature type="transmembrane region" description="Helical" evidence="1">
    <location>
        <begin position="67"/>
        <end position="87"/>
    </location>
</feature>
<feature type="transmembrane region" description="Helical" evidence="1">
    <location>
        <begin position="129"/>
        <end position="153"/>
    </location>
</feature>
<keyword evidence="1" id="KW-0812">Transmembrane</keyword>
<evidence type="ECO:0000256" key="1">
    <source>
        <dbReference type="SAM" id="Phobius"/>
    </source>
</evidence>
<dbReference type="InterPro" id="IPR007272">
    <property type="entry name" value="Sulf_transp_TsuA/YedE"/>
</dbReference>
<dbReference type="KEGG" id="pog:Pogu_1738"/>
<keyword evidence="3" id="KW-1185">Reference proteome</keyword>
<organism evidence="2 3">
    <name type="scientific">Pyrobaculum oguniense (strain DSM 13380 / JCM 10595 / TE7)</name>
    <dbReference type="NCBI Taxonomy" id="698757"/>
    <lineage>
        <taxon>Archaea</taxon>
        <taxon>Thermoproteota</taxon>
        <taxon>Thermoprotei</taxon>
        <taxon>Thermoproteales</taxon>
        <taxon>Thermoproteaceae</taxon>
        <taxon>Pyrobaculum</taxon>
    </lineage>
</organism>
<feature type="transmembrane region" description="Helical" evidence="1">
    <location>
        <begin position="173"/>
        <end position="191"/>
    </location>
</feature>
<keyword evidence="1" id="KW-1133">Transmembrane helix</keyword>
<dbReference type="HOGENOM" id="CLU_050656_1_1_2"/>
<gene>
    <name evidence="2" type="ordered locus">Pogu_1738</name>
</gene>